<organism evidence="2 3">
    <name type="scientific">Caballeronia catudaia</name>
    <dbReference type="NCBI Taxonomy" id="1777136"/>
    <lineage>
        <taxon>Bacteria</taxon>
        <taxon>Pseudomonadati</taxon>
        <taxon>Pseudomonadota</taxon>
        <taxon>Betaproteobacteria</taxon>
        <taxon>Burkholderiales</taxon>
        <taxon>Burkholderiaceae</taxon>
        <taxon>Caballeronia</taxon>
    </lineage>
</organism>
<name>A0A158D3M8_9BURK</name>
<accession>A0A158D3M8</accession>
<reference evidence="2" key="1">
    <citation type="submission" date="2016-01" db="EMBL/GenBank/DDBJ databases">
        <authorList>
            <person name="Peeters C."/>
        </authorList>
    </citation>
    <scope>NUCLEOTIDE SEQUENCE [LARGE SCALE GENOMIC DNA]</scope>
    <source>
        <strain evidence="2">LMG 29318</strain>
    </source>
</reference>
<keyword evidence="3" id="KW-1185">Reference proteome</keyword>
<evidence type="ECO:0000313" key="2">
    <source>
        <dbReference type="EMBL" id="SAK89091.1"/>
    </source>
</evidence>
<feature type="region of interest" description="Disordered" evidence="1">
    <location>
        <begin position="1"/>
        <end position="33"/>
    </location>
</feature>
<dbReference type="EMBL" id="FCOF02000048">
    <property type="protein sequence ID" value="SAK89091.1"/>
    <property type="molecule type" value="Genomic_DNA"/>
</dbReference>
<dbReference type="Proteomes" id="UP000054870">
    <property type="component" value="Unassembled WGS sequence"/>
</dbReference>
<gene>
    <name evidence="2" type="ORF">AWB75_06127</name>
</gene>
<feature type="compositionally biased region" description="Basic and acidic residues" evidence="1">
    <location>
        <begin position="12"/>
        <end position="26"/>
    </location>
</feature>
<evidence type="ECO:0000256" key="1">
    <source>
        <dbReference type="SAM" id="MobiDB-lite"/>
    </source>
</evidence>
<protein>
    <submittedName>
        <fullName evidence="2">Uncharacterized protein</fullName>
    </submittedName>
</protein>
<sequence>MEPSRPNVTPPRKVEWSPEPAKREARSAGMGGGAFRVAGLGGRGRRAECHAVVNPAHPDAARLAVSAPQLVVWDQVVHGGRGAPP</sequence>
<dbReference type="AlphaFoldDB" id="A0A158D3M8"/>
<proteinExistence type="predicted"/>
<evidence type="ECO:0000313" key="3">
    <source>
        <dbReference type="Proteomes" id="UP000054870"/>
    </source>
</evidence>
<comment type="caution">
    <text evidence="2">The sequence shown here is derived from an EMBL/GenBank/DDBJ whole genome shotgun (WGS) entry which is preliminary data.</text>
</comment>